<dbReference type="SUPFAM" id="SSF52309">
    <property type="entry name" value="N-(deoxy)ribosyltransferase-like"/>
    <property type="match status" value="1"/>
</dbReference>
<keyword evidence="1" id="KW-0732">Signal</keyword>
<dbReference type="Proteomes" id="UP000799770">
    <property type="component" value="Unassembled WGS sequence"/>
</dbReference>
<name>A0A6A5ZVW3_9PLEO</name>
<evidence type="ECO:0000313" key="3">
    <source>
        <dbReference type="Proteomes" id="UP000799770"/>
    </source>
</evidence>
<sequence length="213" mass="23296">MIVHTVPYALAFLLLPIASSWPLNAFPHIEQIAKRLDKPPVPSASDLRPHLEDVPSGSCMFYTGGTLTAAQQYADAHDLFILADLDKDGWAAPSDDHKDEDGEADYNPDCPMSWAFQKQYVAAGVGWEEADRDAYFDSLSEAFAQKCNGDIILALPPNSQIPQDSVFARVEWPVLQFNPTVTKISAVLLNQGDGADGTPISGPTEFWRRCGST</sequence>
<proteinExistence type="predicted"/>
<dbReference type="OrthoDB" id="3731075at2759"/>
<dbReference type="EMBL" id="ML977310">
    <property type="protein sequence ID" value="KAF2122508.1"/>
    <property type="molecule type" value="Genomic_DNA"/>
</dbReference>
<gene>
    <name evidence="2" type="ORF">BDV96DRAFT_560918</name>
</gene>
<feature type="signal peptide" evidence="1">
    <location>
        <begin position="1"/>
        <end position="25"/>
    </location>
</feature>
<protein>
    <submittedName>
        <fullName evidence="2">Uncharacterized protein</fullName>
    </submittedName>
</protein>
<feature type="chain" id="PRO_5025614986" evidence="1">
    <location>
        <begin position="26"/>
        <end position="213"/>
    </location>
</feature>
<reference evidence="2" key="1">
    <citation type="journal article" date="2020" name="Stud. Mycol.">
        <title>101 Dothideomycetes genomes: a test case for predicting lifestyles and emergence of pathogens.</title>
        <authorList>
            <person name="Haridas S."/>
            <person name="Albert R."/>
            <person name="Binder M."/>
            <person name="Bloem J."/>
            <person name="Labutti K."/>
            <person name="Salamov A."/>
            <person name="Andreopoulos B."/>
            <person name="Baker S."/>
            <person name="Barry K."/>
            <person name="Bills G."/>
            <person name="Bluhm B."/>
            <person name="Cannon C."/>
            <person name="Castanera R."/>
            <person name="Culley D."/>
            <person name="Daum C."/>
            <person name="Ezra D."/>
            <person name="Gonzalez J."/>
            <person name="Henrissat B."/>
            <person name="Kuo A."/>
            <person name="Liang C."/>
            <person name="Lipzen A."/>
            <person name="Lutzoni F."/>
            <person name="Magnuson J."/>
            <person name="Mondo S."/>
            <person name="Nolan M."/>
            <person name="Ohm R."/>
            <person name="Pangilinan J."/>
            <person name="Park H.-J."/>
            <person name="Ramirez L."/>
            <person name="Alfaro M."/>
            <person name="Sun H."/>
            <person name="Tritt A."/>
            <person name="Yoshinaga Y."/>
            <person name="Zwiers L.-H."/>
            <person name="Turgeon B."/>
            <person name="Goodwin S."/>
            <person name="Spatafora J."/>
            <person name="Crous P."/>
            <person name="Grigoriev I."/>
        </authorList>
    </citation>
    <scope>NUCLEOTIDE SEQUENCE</scope>
    <source>
        <strain evidence="2">CBS 627.86</strain>
    </source>
</reference>
<accession>A0A6A5ZVW3</accession>
<keyword evidence="3" id="KW-1185">Reference proteome</keyword>
<evidence type="ECO:0000256" key="1">
    <source>
        <dbReference type="SAM" id="SignalP"/>
    </source>
</evidence>
<organism evidence="2 3">
    <name type="scientific">Lophiotrema nucula</name>
    <dbReference type="NCBI Taxonomy" id="690887"/>
    <lineage>
        <taxon>Eukaryota</taxon>
        <taxon>Fungi</taxon>
        <taxon>Dikarya</taxon>
        <taxon>Ascomycota</taxon>
        <taxon>Pezizomycotina</taxon>
        <taxon>Dothideomycetes</taxon>
        <taxon>Pleosporomycetidae</taxon>
        <taxon>Pleosporales</taxon>
        <taxon>Lophiotremataceae</taxon>
        <taxon>Lophiotrema</taxon>
    </lineage>
</organism>
<evidence type="ECO:0000313" key="2">
    <source>
        <dbReference type="EMBL" id="KAF2122508.1"/>
    </source>
</evidence>
<dbReference type="AlphaFoldDB" id="A0A6A5ZVW3"/>